<protein>
    <recommendedName>
        <fullName evidence="3">Actin-like ATPase domain-containing protein</fullName>
    </recommendedName>
</protein>
<dbReference type="CDD" id="cd10170">
    <property type="entry name" value="ASKHA_NBD_HSP70"/>
    <property type="match status" value="1"/>
</dbReference>
<dbReference type="EMBL" id="KZ821461">
    <property type="protein sequence ID" value="PYH33978.1"/>
    <property type="molecule type" value="Genomic_DNA"/>
</dbReference>
<dbReference type="PANTHER" id="PTHR42749:SF1">
    <property type="entry name" value="CELL SHAPE-DETERMINING PROTEIN MREB"/>
    <property type="match status" value="1"/>
</dbReference>
<proteinExistence type="predicted"/>
<dbReference type="Proteomes" id="UP000247647">
    <property type="component" value="Unassembled WGS sequence"/>
</dbReference>
<organism evidence="1 2">
    <name type="scientific">Aspergillus neoniger (strain CBS 115656)</name>
    <dbReference type="NCBI Taxonomy" id="1448310"/>
    <lineage>
        <taxon>Eukaryota</taxon>
        <taxon>Fungi</taxon>
        <taxon>Dikarya</taxon>
        <taxon>Ascomycota</taxon>
        <taxon>Pezizomycotina</taxon>
        <taxon>Eurotiomycetes</taxon>
        <taxon>Eurotiomycetidae</taxon>
        <taxon>Eurotiales</taxon>
        <taxon>Aspergillaceae</taxon>
        <taxon>Aspergillus</taxon>
        <taxon>Aspergillus subgen. Circumdati</taxon>
    </lineage>
</organism>
<evidence type="ECO:0000313" key="2">
    <source>
        <dbReference type="Proteomes" id="UP000247647"/>
    </source>
</evidence>
<gene>
    <name evidence="1" type="ORF">BO87DRAFT_459296</name>
</gene>
<dbReference type="AlphaFoldDB" id="A0A318Z1D5"/>
<dbReference type="GeneID" id="37131407"/>
<dbReference type="Gene3D" id="3.90.640.10">
    <property type="entry name" value="Actin, Chain A, domain 4"/>
    <property type="match status" value="1"/>
</dbReference>
<evidence type="ECO:0000313" key="1">
    <source>
        <dbReference type="EMBL" id="PYH33978.1"/>
    </source>
</evidence>
<accession>A0A318Z1D5</accession>
<name>A0A318Z1D5_ASPNB</name>
<dbReference type="InterPro" id="IPR043129">
    <property type="entry name" value="ATPase_NBD"/>
</dbReference>
<keyword evidence="2" id="KW-1185">Reference proteome</keyword>
<evidence type="ECO:0008006" key="3">
    <source>
        <dbReference type="Google" id="ProtNLM"/>
    </source>
</evidence>
<dbReference type="PANTHER" id="PTHR42749">
    <property type="entry name" value="CELL SHAPE-DETERMINING PROTEIN MREB"/>
    <property type="match status" value="1"/>
</dbReference>
<dbReference type="Gene3D" id="3.30.420.40">
    <property type="match status" value="2"/>
</dbReference>
<dbReference type="SUPFAM" id="SSF53067">
    <property type="entry name" value="Actin-like ATPase domain"/>
    <property type="match status" value="2"/>
</dbReference>
<sequence>MTMERTRKIAVSVDCGTTHTSVAWIHPDSTNVRFIDTWPGTQIRSTRVPTRIAYSFKKRVLQNAAWGYMITEDHVTSSWVKLLLEPEVTEKIIADDNEQWKDSVGIFHRPGGRDPTSIIRDFLDRLRKYSETHIKRKCNDNDLGILPFAYILTVPATWSEAAISTMKKAARAAGFRGIAGDDPLVLSEPEAALTTMLCDPLIPIQAGDGVVVCDCGGGTLDIGTYVIHQKEIGDYRTVSNYTDPSGGSTMIDREFYAVASENLKSKKLRRSVFSPTGRLMSDFESAKRDFEGTIGQEIGDIQYRISTGFRKFEFTNVDMLDLQYPLIVTICDVLTAQINRAHDLIGRPVIKHVYVSGAAAHSVYLYNAIQRLFANSQITVHRHQTPETAVAEGAARWAYRNLLSVELDRHYGVESSGPLVGAMDLDNQEPRAPQGHPVSWVLKVGDRCSIGELRTATFTCRVFQDFPLAVINIYDAVPRPVGGQNNAIYGSKNFHFLIFVTHSL</sequence>
<dbReference type="OrthoDB" id="2963168at2759"/>
<reference evidence="1" key="1">
    <citation type="submission" date="2016-12" db="EMBL/GenBank/DDBJ databases">
        <title>The genomes of Aspergillus section Nigri reveals drivers in fungal speciation.</title>
        <authorList>
            <consortium name="DOE Joint Genome Institute"/>
            <person name="Vesth T.C."/>
            <person name="Nybo J."/>
            <person name="Theobald S."/>
            <person name="Brandl J."/>
            <person name="Frisvad J.C."/>
            <person name="Nielsen K.F."/>
            <person name="Lyhne E.K."/>
            <person name="Kogle M.E."/>
            <person name="Kuo A."/>
            <person name="Riley R."/>
            <person name="Clum A."/>
            <person name="Nolan M."/>
            <person name="Lipzen A."/>
            <person name="Salamov A."/>
            <person name="Henrissat B."/>
            <person name="Wiebenga A."/>
            <person name="De Vries R.P."/>
            <person name="Grigoriev I.V."/>
            <person name="Mortensen U.H."/>
            <person name="Andersen M.R."/>
            <person name="Baker S.E."/>
        </authorList>
    </citation>
    <scope>NUCLEOTIDE SEQUENCE [LARGE SCALE GENOMIC DNA]</scope>
    <source>
        <strain evidence="1">CBS 115656</strain>
    </source>
</reference>
<dbReference type="RefSeq" id="XP_025479456.1">
    <property type="nucleotide sequence ID" value="XM_025628951.1"/>
</dbReference>